<feature type="region of interest" description="Disordered" evidence="6">
    <location>
        <begin position="138"/>
        <end position="200"/>
    </location>
</feature>
<keyword evidence="5 7" id="KW-0472">Membrane</keyword>
<comment type="subcellular location">
    <subcellularLocation>
        <location evidence="1">Cell membrane</location>
        <topology evidence="1">Multi-pass membrane protein</topology>
    </subcellularLocation>
</comment>
<dbReference type="PANTHER" id="PTHR37474">
    <property type="entry name" value="RNA LIGASE/CYCLIC NUCLEOTIDE PHOSPHODIESTERASE"/>
    <property type="match status" value="1"/>
</dbReference>
<feature type="transmembrane region" description="Helical" evidence="7">
    <location>
        <begin position="12"/>
        <end position="35"/>
    </location>
</feature>
<dbReference type="RefSeq" id="WP_352063057.1">
    <property type="nucleotide sequence ID" value="NZ_JBEPAZ010000004.1"/>
</dbReference>
<keyword evidence="9" id="KW-1185">Reference proteome</keyword>
<protein>
    <submittedName>
        <fullName evidence="8">LysE family transporter</fullName>
    </submittedName>
</protein>
<evidence type="ECO:0000313" key="8">
    <source>
        <dbReference type="EMBL" id="MER6427570.1"/>
    </source>
</evidence>
<evidence type="ECO:0000256" key="2">
    <source>
        <dbReference type="ARBA" id="ARBA00022475"/>
    </source>
</evidence>
<dbReference type="Proteomes" id="UP001470023">
    <property type="component" value="Unassembled WGS sequence"/>
</dbReference>
<dbReference type="SUPFAM" id="SSF55144">
    <property type="entry name" value="LigT-like"/>
    <property type="match status" value="1"/>
</dbReference>
<dbReference type="Gene3D" id="3.90.1140.10">
    <property type="entry name" value="Cyclic phosphodiesterase"/>
    <property type="match status" value="1"/>
</dbReference>
<dbReference type="Pfam" id="PF13563">
    <property type="entry name" value="2_5_RNA_ligase2"/>
    <property type="match status" value="1"/>
</dbReference>
<evidence type="ECO:0000256" key="1">
    <source>
        <dbReference type="ARBA" id="ARBA00004651"/>
    </source>
</evidence>
<sequence length="401" mass="42586">MAGPRDALRTVAGIATGPLVWGAPAVAGLAAVLAASPAAYPAVRLLGAGYLGFLGAQALWQHRRAASAAPARTGPAAVAGPWRTGLVSNLLNPKIAVFHTGLLPAPAPPGLRPAWAMTLLVLLHTALTLAWRVRAPAVQGGPRAPPAADPPRARAHHRRHTDRLRPPARDGRHLTAVRDRGAPPAAPVPQPVAGAPRTASWSVDGNQHSGGAEPVDALEVAPTPRTAVAWLPPRELWPVIQDIRWEHDPQVRRWPPHVNLLFGFVPEEEFRAALPLLAEAASESGAFTARLAGVRYFRHRHYATVWLDPAAAGPAPWARLHAVLAARFPLSRGRGARFTPHLSLGRTQDPQGLAAECTARLAARSAVVEEVVLLSRRGEEPMRPRAVITLGTGAVRRADGH</sequence>
<feature type="compositionally biased region" description="Basic and acidic residues" evidence="6">
    <location>
        <begin position="163"/>
        <end position="181"/>
    </location>
</feature>
<gene>
    <name evidence="8" type="ORF">ABT272_07455</name>
</gene>
<dbReference type="InterPro" id="IPR001123">
    <property type="entry name" value="LeuE-type"/>
</dbReference>
<keyword evidence="2" id="KW-1003">Cell membrane</keyword>
<evidence type="ECO:0000256" key="6">
    <source>
        <dbReference type="SAM" id="MobiDB-lite"/>
    </source>
</evidence>
<dbReference type="EMBL" id="JBEPAZ010000004">
    <property type="protein sequence ID" value="MER6427570.1"/>
    <property type="molecule type" value="Genomic_DNA"/>
</dbReference>
<organism evidence="8 9">
    <name type="scientific">Streptomyces sp. 900105245</name>
    <dbReference type="NCBI Taxonomy" id="3154379"/>
    <lineage>
        <taxon>Bacteria</taxon>
        <taxon>Bacillati</taxon>
        <taxon>Actinomycetota</taxon>
        <taxon>Actinomycetes</taxon>
        <taxon>Kitasatosporales</taxon>
        <taxon>Streptomycetaceae</taxon>
        <taxon>Streptomyces</taxon>
    </lineage>
</organism>
<proteinExistence type="predicted"/>
<comment type="caution">
    <text evidence="8">The sequence shown here is derived from an EMBL/GenBank/DDBJ whole genome shotgun (WGS) entry which is preliminary data.</text>
</comment>
<dbReference type="InterPro" id="IPR009097">
    <property type="entry name" value="Cyclic_Pdiesterase"/>
</dbReference>
<reference evidence="8 9" key="1">
    <citation type="submission" date="2024-06" db="EMBL/GenBank/DDBJ databases">
        <title>The Natural Products Discovery Center: Release of the First 8490 Sequenced Strains for Exploring Actinobacteria Biosynthetic Diversity.</title>
        <authorList>
            <person name="Kalkreuter E."/>
            <person name="Kautsar S.A."/>
            <person name="Yang D."/>
            <person name="Bader C.D."/>
            <person name="Teijaro C.N."/>
            <person name="Fluegel L."/>
            <person name="Davis C.M."/>
            <person name="Simpson J.R."/>
            <person name="Lauterbach L."/>
            <person name="Steele A.D."/>
            <person name="Gui C."/>
            <person name="Meng S."/>
            <person name="Li G."/>
            <person name="Viehrig K."/>
            <person name="Ye F."/>
            <person name="Su P."/>
            <person name="Kiefer A.F."/>
            <person name="Nichols A."/>
            <person name="Cepeda A.J."/>
            <person name="Yan W."/>
            <person name="Fan B."/>
            <person name="Jiang Y."/>
            <person name="Adhikari A."/>
            <person name="Zheng C.-J."/>
            <person name="Schuster L."/>
            <person name="Cowan T.M."/>
            <person name="Smanski M.J."/>
            <person name="Chevrette M.G."/>
            <person name="De Carvalho L.P.S."/>
            <person name="Shen B."/>
        </authorList>
    </citation>
    <scope>NUCLEOTIDE SEQUENCE [LARGE SCALE GENOMIC DNA]</scope>
    <source>
        <strain evidence="8 9">NPDC001166</strain>
    </source>
</reference>
<accession>A0ABV1U1I1</accession>
<evidence type="ECO:0000256" key="7">
    <source>
        <dbReference type="SAM" id="Phobius"/>
    </source>
</evidence>
<name>A0ABV1U1I1_9ACTN</name>
<keyword evidence="4 7" id="KW-1133">Transmembrane helix</keyword>
<evidence type="ECO:0000313" key="9">
    <source>
        <dbReference type="Proteomes" id="UP001470023"/>
    </source>
</evidence>
<keyword evidence="3 7" id="KW-0812">Transmembrane</keyword>
<evidence type="ECO:0000256" key="3">
    <source>
        <dbReference type="ARBA" id="ARBA00022692"/>
    </source>
</evidence>
<feature type="compositionally biased region" description="Basic residues" evidence="6">
    <location>
        <begin position="153"/>
        <end position="162"/>
    </location>
</feature>
<dbReference type="PANTHER" id="PTHR37474:SF1">
    <property type="entry name" value="2'-5' RNA LIGASE FAMILY PROTEIN"/>
    <property type="match status" value="1"/>
</dbReference>
<evidence type="ECO:0000256" key="4">
    <source>
        <dbReference type="ARBA" id="ARBA00022989"/>
    </source>
</evidence>
<dbReference type="Pfam" id="PF01810">
    <property type="entry name" value="LysE"/>
    <property type="match status" value="1"/>
</dbReference>
<evidence type="ECO:0000256" key="5">
    <source>
        <dbReference type="ARBA" id="ARBA00023136"/>
    </source>
</evidence>